<proteinExistence type="predicted"/>
<keyword evidence="1" id="KW-1185">Reference proteome</keyword>
<evidence type="ECO:0000313" key="1">
    <source>
        <dbReference type="Proteomes" id="UP000887575"/>
    </source>
</evidence>
<sequence length="83" mass="9669">MLRPSSLNSLLGQAFQRLHGDIRFLSNENLKDLLSKMLCVNPRRPTAAQLLKHPYLEKAKARSVLDEKEEHDEYALKRLSRRI</sequence>
<dbReference type="WBParaSite" id="MBELARI_LOCUS17657">
    <property type="protein sequence ID" value="MBELARI_LOCUS17657"/>
    <property type="gene ID" value="MBELARI_LOCUS17657"/>
</dbReference>
<name>A0AAF3J5L3_9BILA</name>
<dbReference type="Proteomes" id="UP000887575">
    <property type="component" value="Unassembled WGS sequence"/>
</dbReference>
<dbReference type="AlphaFoldDB" id="A0AAF3J5L3"/>
<reference evidence="2" key="1">
    <citation type="submission" date="2024-02" db="UniProtKB">
        <authorList>
            <consortium name="WormBaseParasite"/>
        </authorList>
    </citation>
    <scope>IDENTIFICATION</scope>
</reference>
<dbReference type="InterPro" id="IPR011009">
    <property type="entry name" value="Kinase-like_dom_sf"/>
</dbReference>
<organism evidence="1 2">
    <name type="scientific">Mesorhabditis belari</name>
    <dbReference type="NCBI Taxonomy" id="2138241"/>
    <lineage>
        <taxon>Eukaryota</taxon>
        <taxon>Metazoa</taxon>
        <taxon>Ecdysozoa</taxon>
        <taxon>Nematoda</taxon>
        <taxon>Chromadorea</taxon>
        <taxon>Rhabditida</taxon>
        <taxon>Rhabditina</taxon>
        <taxon>Rhabditomorpha</taxon>
        <taxon>Rhabditoidea</taxon>
        <taxon>Rhabditidae</taxon>
        <taxon>Mesorhabditinae</taxon>
        <taxon>Mesorhabditis</taxon>
    </lineage>
</organism>
<protein>
    <submittedName>
        <fullName evidence="2">Uncharacterized protein</fullName>
    </submittedName>
</protein>
<evidence type="ECO:0000313" key="2">
    <source>
        <dbReference type="WBParaSite" id="MBELARI_LOCUS17657"/>
    </source>
</evidence>
<dbReference type="Gene3D" id="1.10.510.10">
    <property type="entry name" value="Transferase(Phosphotransferase) domain 1"/>
    <property type="match status" value="1"/>
</dbReference>
<accession>A0AAF3J5L3</accession>
<dbReference type="SUPFAM" id="SSF56112">
    <property type="entry name" value="Protein kinase-like (PK-like)"/>
    <property type="match status" value="1"/>
</dbReference>